<keyword evidence="2" id="KW-1185">Reference proteome</keyword>
<protein>
    <submittedName>
        <fullName evidence="1">Uncharacterized protein</fullName>
    </submittedName>
</protein>
<sequence length="46" mass="5331">MTQQPDDSRPVRTVADIIAELVDWKARQEIEGHKPYGRLPGGRWTR</sequence>
<reference evidence="1 2" key="1">
    <citation type="journal article" date="2012" name="J. Bacteriol.">
        <title>Draft Genome Sequence of Mesorhizobium alhagi CCNWXJ12-2T, a Novel Salt-Resistant Species Isolated from the Desert of Northwestern China.</title>
        <authorList>
            <person name="Zhou M."/>
            <person name="Chen W."/>
            <person name="Chen H."/>
            <person name="Wei G."/>
        </authorList>
    </citation>
    <scope>NUCLEOTIDE SEQUENCE [LARGE SCALE GENOMIC DNA]</scope>
    <source>
        <strain evidence="1 2">CCNWXJ12-2</strain>
    </source>
</reference>
<dbReference type="AlphaFoldDB" id="H0HNK4"/>
<dbReference type="RefSeq" id="WP_008835366.1">
    <property type="nucleotide sequence ID" value="NZ_AHAM01000058.1"/>
</dbReference>
<proteinExistence type="predicted"/>
<evidence type="ECO:0000313" key="1">
    <source>
        <dbReference type="EMBL" id="EHK57657.1"/>
    </source>
</evidence>
<dbReference type="EMBL" id="AHAM01000058">
    <property type="protein sequence ID" value="EHK57657.1"/>
    <property type="molecule type" value="Genomic_DNA"/>
</dbReference>
<gene>
    <name evidence="1" type="ORF">MAXJ12_08634</name>
</gene>
<evidence type="ECO:0000313" key="2">
    <source>
        <dbReference type="Proteomes" id="UP000003250"/>
    </source>
</evidence>
<name>H0HNK4_9HYPH</name>
<organism evidence="1 2">
    <name type="scientific">Mesorhizobium alhagi CCNWXJ12-2</name>
    <dbReference type="NCBI Taxonomy" id="1107882"/>
    <lineage>
        <taxon>Bacteria</taxon>
        <taxon>Pseudomonadati</taxon>
        <taxon>Pseudomonadota</taxon>
        <taxon>Alphaproteobacteria</taxon>
        <taxon>Hyphomicrobiales</taxon>
        <taxon>Phyllobacteriaceae</taxon>
        <taxon>Allomesorhizobium</taxon>
    </lineage>
</organism>
<dbReference type="PATRIC" id="fig|1107882.3.peg.1685"/>
<dbReference type="Proteomes" id="UP000003250">
    <property type="component" value="Unassembled WGS sequence"/>
</dbReference>
<accession>H0HNK4</accession>